<evidence type="ECO:0000256" key="5">
    <source>
        <dbReference type="ARBA" id="ARBA00022989"/>
    </source>
</evidence>
<keyword evidence="5 9" id="KW-1133">Transmembrane helix</keyword>
<evidence type="ECO:0000256" key="9">
    <source>
        <dbReference type="HAMAP-Rule" id="MF_00154"/>
    </source>
</evidence>
<dbReference type="Gene3D" id="1.10.357.140">
    <property type="entry name" value="UbiA prenyltransferase"/>
    <property type="match status" value="1"/>
</dbReference>
<feature type="transmembrane region" description="Helical" evidence="9">
    <location>
        <begin position="102"/>
        <end position="120"/>
    </location>
</feature>
<proteinExistence type="inferred from homology"/>
<dbReference type="AlphaFoldDB" id="A0A3M9N7M0"/>
<feature type="transmembrane region" description="Helical" evidence="9">
    <location>
        <begin position="126"/>
        <end position="143"/>
    </location>
</feature>
<feature type="transmembrane region" description="Helical" evidence="9">
    <location>
        <begin position="298"/>
        <end position="315"/>
    </location>
</feature>
<dbReference type="PANTHER" id="PTHR43448:SF2">
    <property type="entry name" value="PROTOHEME IX FARNESYLTRANSFERASE, MITOCHONDRIAL"/>
    <property type="match status" value="1"/>
</dbReference>
<feature type="transmembrane region" description="Helical" evidence="9">
    <location>
        <begin position="51"/>
        <end position="76"/>
    </location>
</feature>
<comment type="caution">
    <text evidence="10">The sequence shown here is derived from an EMBL/GenBank/DDBJ whole genome shotgun (WGS) entry which is preliminary data.</text>
</comment>
<dbReference type="PROSITE" id="PS00943">
    <property type="entry name" value="UBIA"/>
    <property type="match status" value="1"/>
</dbReference>
<dbReference type="Pfam" id="PF01040">
    <property type="entry name" value="UbiA"/>
    <property type="match status" value="1"/>
</dbReference>
<accession>A0A3M9N7M0</accession>
<dbReference type="UniPathway" id="UPA00834">
    <property type="reaction ID" value="UER00712"/>
</dbReference>
<keyword evidence="11" id="KW-1185">Reference proteome</keyword>
<keyword evidence="2 9" id="KW-1003">Cell membrane</keyword>
<evidence type="ECO:0000256" key="7">
    <source>
        <dbReference type="ARBA" id="ARBA00023136"/>
    </source>
</evidence>
<feature type="transmembrane region" description="Helical" evidence="9">
    <location>
        <begin position="21"/>
        <end position="45"/>
    </location>
</feature>
<sequence length="318" mass="35930">MNKTITIPHSFSYSLSSKVKDYFILIKFTLSFLVVFSSVVCYLLAPNVEFNFLSIFILFVAGMCITGAANAINQAVERKTDLLMKRTAERPVAAGRMSQNEAYTFAAIATAVGILLMWYWFNFASALLSLFSLFLYAFIYTPLKRVNSISVIVGAFPGALPCLIGWVAATGSLNPFASFQGVMANGEVTHFMNYGGYILFAIQFLWQFPHFWAIAWLAHKDYDRAGFKLLPSREGPTKFSAIQTVIYSMLMVPVGMLPYYFHIGGILSFWVLLFCNLWMVFVSILLVVKMNQAAARRVMFSSYFYLMIVFLTLLFDKI</sequence>
<comment type="pathway">
    <text evidence="9">Porphyrin-containing compound metabolism; heme O biosynthesis; heme O from protoheme: step 1/1.</text>
</comment>
<reference evidence="10 11" key="1">
    <citation type="submission" date="2018-11" db="EMBL/GenBank/DDBJ databases">
        <title>Draft genome sequence of Ferruginibacter sp. BO-59.</title>
        <authorList>
            <person name="Im W.T."/>
        </authorList>
    </citation>
    <scope>NUCLEOTIDE SEQUENCE [LARGE SCALE GENOMIC DNA]</scope>
    <source>
        <strain evidence="10 11">BO-59</strain>
    </source>
</reference>
<dbReference type="GO" id="GO:0048034">
    <property type="term" value="P:heme O biosynthetic process"/>
    <property type="evidence" value="ECO:0007669"/>
    <property type="project" value="UniProtKB-UniRule"/>
</dbReference>
<feature type="transmembrane region" description="Helical" evidence="9">
    <location>
        <begin position="194"/>
        <end position="218"/>
    </location>
</feature>
<feature type="transmembrane region" description="Helical" evidence="9">
    <location>
        <begin position="239"/>
        <end position="261"/>
    </location>
</feature>
<comment type="subcellular location">
    <subcellularLocation>
        <location evidence="9">Cell membrane</location>
        <topology evidence="9">Multi-pass membrane protein</topology>
    </subcellularLocation>
    <subcellularLocation>
        <location evidence="1">Membrane</location>
        <topology evidence="1">Multi-pass membrane protein</topology>
    </subcellularLocation>
</comment>
<dbReference type="EC" id="2.5.1.141" evidence="9"/>
<comment type="function">
    <text evidence="9">Converts heme B (protoheme IX) to heme O by substitution of the vinyl group on carbon 2 of heme B porphyrin ring with a hydroxyethyl farnesyl side group.</text>
</comment>
<dbReference type="GO" id="GO:0005886">
    <property type="term" value="C:plasma membrane"/>
    <property type="evidence" value="ECO:0007669"/>
    <property type="project" value="UniProtKB-SubCell"/>
</dbReference>
<evidence type="ECO:0000256" key="6">
    <source>
        <dbReference type="ARBA" id="ARBA00023133"/>
    </source>
</evidence>
<dbReference type="Proteomes" id="UP000267223">
    <property type="component" value="Unassembled WGS sequence"/>
</dbReference>
<dbReference type="OrthoDB" id="9814417at2"/>
<dbReference type="EMBL" id="RJJR01000021">
    <property type="protein sequence ID" value="RNI33375.1"/>
    <property type="molecule type" value="Genomic_DNA"/>
</dbReference>
<evidence type="ECO:0000313" key="11">
    <source>
        <dbReference type="Proteomes" id="UP000267223"/>
    </source>
</evidence>
<dbReference type="PANTHER" id="PTHR43448">
    <property type="entry name" value="PROTOHEME IX FARNESYLTRANSFERASE, MITOCHONDRIAL"/>
    <property type="match status" value="1"/>
</dbReference>
<comment type="similarity">
    <text evidence="9">Belongs to the UbiA prenyltransferase family. Protoheme IX farnesyltransferase subfamily.</text>
</comment>
<dbReference type="InterPro" id="IPR030470">
    <property type="entry name" value="UbiA_prenylTrfase_CS"/>
</dbReference>
<evidence type="ECO:0000256" key="3">
    <source>
        <dbReference type="ARBA" id="ARBA00022679"/>
    </source>
</evidence>
<dbReference type="RefSeq" id="WP_123122371.1">
    <property type="nucleotide sequence ID" value="NZ_RJJR01000021.1"/>
</dbReference>
<keyword evidence="3 9" id="KW-0808">Transferase</keyword>
<keyword evidence="4 9" id="KW-0812">Transmembrane</keyword>
<evidence type="ECO:0000256" key="1">
    <source>
        <dbReference type="ARBA" id="ARBA00004141"/>
    </source>
</evidence>
<comment type="miscellaneous">
    <text evidence="9">Carbon 2 of the heme B porphyrin ring is defined according to the Fischer nomenclature.</text>
</comment>
<dbReference type="HAMAP" id="MF_00154">
    <property type="entry name" value="CyoE_CtaB"/>
    <property type="match status" value="1"/>
</dbReference>
<keyword evidence="6 9" id="KW-0350">Heme biosynthesis</keyword>
<evidence type="ECO:0000256" key="8">
    <source>
        <dbReference type="ARBA" id="ARBA00047690"/>
    </source>
</evidence>
<protein>
    <recommendedName>
        <fullName evidence="9">Protoheme IX farnesyltransferase</fullName>
        <ecNumber evidence="9">2.5.1.141</ecNumber>
    </recommendedName>
    <alternativeName>
        <fullName evidence="9">Heme B farnesyltransferase</fullName>
    </alternativeName>
    <alternativeName>
        <fullName evidence="9">Heme O synthase</fullName>
    </alternativeName>
</protein>
<dbReference type="InterPro" id="IPR044878">
    <property type="entry name" value="UbiA_sf"/>
</dbReference>
<organism evidence="10 11">
    <name type="scientific">Hanamia caeni</name>
    <dbReference type="NCBI Taxonomy" id="2294116"/>
    <lineage>
        <taxon>Bacteria</taxon>
        <taxon>Pseudomonadati</taxon>
        <taxon>Bacteroidota</taxon>
        <taxon>Chitinophagia</taxon>
        <taxon>Chitinophagales</taxon>
        <taxon>Chitinophagaceae</taxon>
        <taxon>Hanamia</taxon>
    </lineage>
</organism>
<keyword evidence="7 9" id="KW-0472">Membrane</keyword>
<gene>
    <name evidence="9" type="primary">ctaB</name>
    <name evidence="10" type="ORF">EFY79_19180</name>
</gene>
<evidence type="ECO:0000256" key="2">
    <source>
        <dbReference type="ARBA" id="ARBA00022475"/>
    </source>
</evidence>
<evidence type="ECO:0000313" key="10">
    <source>
        <dbReference type="EMBL" id="RNI33375.1"/>
    </source>
</evidence>
<feature type="transmembrane region" description="Helical" evidence="9">
    <location>
        <begin position="150"/>
        <end position="174"/>
    </location>
</feature>
<feature type="transmembrane region" description="Helical" evidence="9">
    <location>
        <begin position="267"/>
        <end position="286"/>
    </location>
</feature>
<dbReference type="InterPro" id="IPR006369">
    <property type="entry name" value="Protohaem_IX_farnesylTrfase"/>
</dbReference>
<dbReference type="InterPro" id="IPR000537">
    <property type="entry name" value="UbiA_prenyltransferase"/>
</dbReference>
<evidence type="ECO:0000256" key="4">
    <source>
        <dbReference type="ARBA" id="ARBA00022692"/>
    </source>
</evidence>
<comment type="catalytic activity">
    <reaction evidence="8 9">
        <text>heme b + (2E,6E)-farnesyl diphosphate + H2O = Fe(II)-heme o + diphosphate</text>
        <dbReference type="Rhea" id="RHEA:28070"/>
        <dbReference type="ChEBI" id="CHEBI:15377"/>
        <dbReference type="ChEBI" id="CHEBI:33019"/>
        <dbReference type="ChEBI" id="CHEBI:60344"/>
        <dbReference type="ChEBI" id="CHEBI:60530"/>
        <dbReference type="ChEBI" id="CHEBI:175763"/>
        <dbReference type="EC" id="2.5.1.141"/>
    </reaction>
</comment>
<name>A0A3M9N7M0_9BACT</name>
<dbReference type="CDD" id="cd13957">
    <property type="entry name" value="PT_UbiA_Cox10"/>
    <property type="match status" value="1"/>
</dbReference>
<dbReference type="GO" id="GO:0008495">
    <property type="term" value="F:protoheme IX farnesyltransferase activity"/>
    <property type="evidence" value="ECO:0007669"/>
    <property type="project" value="UniProtKB-UniRule"/>
</dbReference>